<dbReference type="InterPro" id="IPR036034">
    <property type="entry name" value="PDZ_sf"/>
</dbReference>
<proteinExistence type="predicted"/>
<dbReference type="Pfam" id="PF13365">
    <property type="entry name" value="Trypsin_2"/>
    <property type="match status" value="1"/>
</dbReference>
<dbReference type="Gene3D" id="2.30.42.10">
    <property type="match status" value="2"/>
</dbReference>
<dbReference type="SMART" id="SM00228">
    <property type="entry name" value="PDZ"/>
    <property type="match status" value="2"/>
</dbReference>
<dbReference type="GO" id="GO:0004252">
    <property type="term" value="F:serine-type endopeptidase activity"/>
    <property type="evidence" value="ECO:0007669"/>
    <property type="project" value="InterPro"/>
</dbReference>
<dbReference type="PANTHER" id="PTHR43343:SF3">
    <property type="entry name" value="PROTEASE DO-LIKE 8, CHLOROPLASTIC"/>
    <property type="match status" value="1"/>
</dbReference>
<accession>A0A7V4XTF4</accession>
<dbReference type="Gene3D" id="2.40.10.120">
    <property type="match status" value="1"/>
</dbReference>
<name>A0A7V4XTF4_9BACT</name>
<evidence type="ECO:0000313" key="4">
    <source>
        <dbReference type="EMBL" id="HGY94823.1"/>
    </source>
</evidence>
<keyword evidence="2" id="KW-0378">Hydrolase</keyword>
<dbReference type="SUPFAM" id="SSF50156">
    <property type="entry name" value="PDZ domain-like"/>
    <property type="match status" value="2"/>
</dbReference>
<reference evidence="4" key="1">
    <citation type="journal article" date="2020" name="mSystems">
        <title>Genome- and Community-Level Interaction Insights into Carbon Utilization and Element Cycling Functions of Hydrothermarchaeota in Hydrothermal Sediment.</title>
        <authorList>
            <person name="Zhou Z."/>
            <person name="Liu Y."/>
            <person name="Xu W."/>
            <person name="Pan J."/>
            <person name="Luo Z.H."/>
            <person name="Li M."/>
        </authorList>
    </citation>
    <scope>NUCLEOTIDE SEQUENCE [LARGE SCALE GENOMIC DNA]</scope>
    <source>
        <strain evidence="4">SpSt-855</strain>
    </source>
</reference>
<keyword evidence="1" id="KW-0645">Protease</keyword>
<dbReference type="InterPro" id="IPR009003">
    <property type="entry name" value="Peptidase_S1_PA"/>
</dbReference>
<dbReference type="InterPro" id="IPR001478">
    <property type="entry name" value="PDZ"/>
</dbReference>
<organism evidence="4">
    <name type="scientific">Acidobacterium capsulatum</name>
    <dbReference type="NCBI Taxonomy" id="33075"/>
    <lineage>
        <taxon>Bacteria</taxon>
        <taxon>Pseudomonadati</taxon>
        <taxon>Acidobacteriota</taxon>
        <taxon>Terriglobia</taxon>
        <taxon>Terriglobales</taxon>
        <taxon>Acidobacteriaceae</taxon>
        <taxon>Acidobacterium</taxon>
    </lineage>
</organism>
<dbReference type="PROSITE" id="PS50106">
    <property type="entry name" value="PDZ"/>
    <property type="match status" value="1"/>
</dbReference>
<dbReference type="InterPro" id="IPR001940">
    <property type="entry name" value="Peptidase_S1C"/>
</dbReference>
<dbReference type="Pfam" id="PF13180">
    <property type="entry name" value="PDZ_2"/>
    <property type="match status" value="1"/>
</dbReference>
<comment type="caution">
    <text evidence="4">The sequence shown here is derived from an EMBL/GenBank/DDBJ whole genome shotgun (WGS) entry which is preliminary data.</text>
</comment>
<dbReference type="SUPFAM" id="SSF50494">
    <property type="entry name" value="Trypsin-like serine proteases"/>
    <property type="match status" value="1"/>
</dbReference>
<evidence type="ECO:0000256" key="1">
    <source>
        <dbReference type="ARBA" id="ARBA00022670"/>
    </source>
</evidence>
<protein>
    <submittedName>
        <fullName evidence="4">PDZ domain-containing protein</fullName>
    </submittedName>
</protein>
<evidence type="ECO:0000259" key="3">
    <source>
        <dbReference type="PROSITE" id="PS50106"/>
    </source>
</evidence>
<dbReference type="AlphaFoldDB" id="A0A7V4XTF4"/>
<feature type="domain" description="PDZ" evidence="3">
    <location>
        <begin position="311"/>
        <end position="393"/>
    </location>
</feature>
<dbReference type="InterPro" id="IPR051201">
    <property type="entry name" value="Chloro_Bact_Ser_Proteases"/>
</dbReference>
<dbReference type="GO" id="GO:0006508">
    <property type="term" value="P:proteolysis"/>
    <property type="evidence" value="ECO:0007669"/>
    <property type="project" value="UniProtKB-KW"/>
</dbReference>
<gene>
    <name evidence="4" type="ORF">ENW50_09110</name>
</gene>
<dbReference type="PRINTS" id="PR00834">
    <property type="entry name" value="PROTEASES2C"/>
</dbReference>
<evidence type="ECO:0000256" key="2">
    <source>
        <dbReference type="ARBA" id="ARBA00022801"/>
    </source>
</evidence>
<dbReference type="PANTHER" id="PTHR43343">
    <property type="entry name" value="PEPTIDASE S12"/>
    <property type="match status" value="1"/>
</dbReference>
<sequence length="526" mass="54184">MKSMLRRLGNRRLASTFTILATLSAGILIGSIAAHGVHGQEKVNSSDAAQLTIPKPVDLATNFTKIAKEVSPAVVNISTETVPKHLKDQQQMGPGGDNGMQQFFQHFFGMGPMGPQEGQPDESGQVREALGSGFIVDPHGYIITNYHVIKGATSILVKLKSDPAGSNGHPATVVGFDKSTDLAVIKIKVDHPLPIVQMGNSDSMQVGDQVIAIGAPLALTQTVTAGIVSAKDRDIEPGAAGEFKHYIQTDAAINPGNSGGPLVNMDGQVIGVNTAIYTETGGFQGIGFAMPSNTVINVYNQLIGPEHKVVRGSLGVEFQQNLPPAVAHVYGVKSGVLISSVVAGSPAAKAGLKPGDVITSVDGQPIRDGNDLINNISVRKPGSSVKLGFVHNGKPETANVTIFSQAELQKLIANGGNGSGSGSNGSGATGHVKLGITVSDLPPGAPAGLQGVLIQGVQPGSFADTQLHLNGAEGMVITAINRHPVHNVAEFKAIVGGLHSGDDVALQLVNPQDPNAGTNYVGGTLP</sequence>
<dbReference type="EMBL" id="DTKL01000058">
    <property type="protein sequence ID" value="HGY94823.1"/>
    <property type="molecule type" value="Genomic_DNA"/>
</dbReference>